<dbReference type="Gene3D" id="3.30.2310.20">
    <property type="entry name" value="RelE-like"/>
    <property type="match status" value="1"/>
</dbReference>
<dbReference type="Proteomes" id="UP000199673">
    <property type="component" value="Unassembled WGS sequence"/>
</dbReference>
<dbReference type="RefSeq" id="WP_091692422.1">
    <property type="nucleotide sequence ID" value="NZ_FPBF01000002.1"/>
</dbReference>
<organism evidence="1 2">
    <name type="scientific">Algoriphagus locisalis</name>
    <dbReference type="NCBI Taxonomy" id="305507"/>
    <lineage>
        <taxon>Bacteria</taxon>
        <taxon>Pseudomonadati</taxon>
        <taxon>Bacteroidota</taxon>
        <taxon>Cytophagia</taxon>
        <taxon>Cytophagales</taxon>
        <taxon>Cyclobacteriaceae</taxon>
        <taxon>Algoriphagus</taxon>
    </lineage>
</organism>
<name>A0A1I7AEX2_9BACT</name>
<gene>
    <name evidence="1" type="ORF">SAMN04489724_1905</name>
</gene>
<evidence type="ECO:0000313" key="2">
    <source>
        <dbReference type="Proteomes" id="UP000199673"/>
    </source>
</evidence>
<dbReference type="InterPro" id="IPR035093">
    <property type="entry name" value="RelE/ParE_toxin_dom_sf"/>
</dbReference>
<proteinExistence type="predicted"/>
<evidence type="ECO:0008006" key="3">
    <source>
        <dbReference type="Google" id="ProtNLM"/>
    </source>
</evidence>
<accession>A0A1I7AEX2</accession>
<dbReference type="OrthoDB" id="826998at2"/>
<evidence type="ECO:0000313" key="1">
    <source>
        <dbReference type="EMBL" id="SFT73380.1"/>
    </source>
</evidence>
<dbReference type="STRING" id="305507.SAMN04489724_1905"/>
<sequence length="113" mass="13507">MAQGKSYEIEISKSALHRYQEEVLPYLIHNFSLQRALEIEADIENTVQSLALFPSRGTKEKYLQNEKEEFRFVLHRETSNFELKIIYFIQEKGLKVYVTDFFPTRINPVRIRH</sequence>
<dbReference type="EMBL" id="FPBF01000002">
    <property type="protein sequence ID" value="SFT73380.1"/>
    <property type="molecule type" value="Genomic_DNA"/>
</dbReference>
<dbReference type="AlphaFoldDB" id="A0A1I7AEX2"/>
<protein>
    <recommendedName>
        <fullName evidence="3">ParE toxin of type II toxin-antitoxin system, parDE</fullName>
    </recommendedName>
</protein>
<reference evidence="2" key="1">
    <citation type="submission" date="2016-10" db="EMBL/GenBank/DDBJ databases">
        <authorList>
            <person name="Varghese N."/>
            <person name="Submissions S."/>
        </authorList>
    </citation>
    <scope>NUCLEOTIDE SEQUENCE [LARGE SCALE GENOMIC DNA]</scope>
    <source>
        <strain evidence="2">DSM 23445</strain>
    </source>
</reference>
<keyword evidence="2" id="KW-1185">Reference proteome</keyword>